<reference evidence="1 2" key="1">
    <citation type="submission" date="2024-09" db="EMBL/GenBank/DDBJ databases">
        <authorList>
            <person name="Sun Q."/>
            <person name="Mori K."/>
        </authorList>
    </citation>
    <scope>NUCLEOTIDE SEQUENCE [LARGE SCALE GENOMIC DNA]</scope>
    <source>
        <strain evidence="1 2">JCM 3324</strain>
    </source>
</reference>
<comment type="caution">
    <text evidence="1">The sequence shown here is derived from an EMBL/GenBank/DDBJ whole genome shotgun (WGS) entry which is preliminary data.</text>
</comment>
<gene>
    <name evidence="1" type="ORF">ACFFR3_19325</name>
</gene>
<dbReference type="RefSeq" id="WP_379483567.1">
    <property type="nucleotide sequence ID" value="NZ_JBHMCF010000014.1"/>
</dbReference>
<evidence type="ECO:0000313" key="1">
    <source>
        <dbReference type="EMBL" id="MFB9471679.1"/>
    </source>
</evidence>
<accession>A0ABV5NN01</accession>
<organism evidence="1 2">
    <name type="scientific">Nonomuraea salmonea</name>
    <dbReference type="NCBI Taxonomy" id="46181"/>
    <lineage>
        <taxon>Bacteria</taxon>
        <taxon>Bacillati</taxon>
        <taxon>Actinomycetota</taxon>
        <taxon>Actinomycetes</taxon>
        <taxon>Streptosporangiales</taxon>
        <taxon>Streptosporangiaceae</taxon>
        <taxon>Nonomuraea</taxon>
    </lineage>
</organism>
<dbReference type="Proteomes" id="UP001589568">
    <property type="component" value="Unassembled WGS sequence"/>
</dbReference>
<name>A0ABV5NN01_9ACTN</name>
<dbReference type="EMBL" id="JBHMCF010000014">
    <property type="protein sequence ID" value="MFB9471679.1"/>
    <property type="molecule type" value="Genomic_DNA"/>
</dbReference>
<proteinExistence type="predicted"/>
<evidence type="ECO:0000313" key="2">
    <source>
        <dbReference type="Proteomes" id="UP001589568"/>
    </source>
</evidence>
<protein>
    <submittedName>
        <fullName evidence="1">Uncharacterized protein</fullName>
    </submittedName>
</protein>
<keyword evidence="2" id="KW-1185">Reference proteome</keyword>
<sequence>MTTTQYALCDPSIWTALYNGPSFGAMNLTHRPGDGLVTVEWRRYGADPPFYANGTVHNLSGTTTIWHGVPTAYVRIEVRPIGRFAYLMVA</sequence>